<dbReference type="AlphaFoldDB" id="A0A9D2CBW1"/>
<dbReference type="InterPro" id="IPR003961">
    <property type="entry name" value="FN3_dom"/>
</dbReference>
<organism evidence="3 4">
    <name type="scientific">Candidatus Alistipes intestinigallinarum</name>
    <dbReference type="NCBI Taxonomy" id="2838440"/>
    <lineage>
        <taxon>Bacteria</taxon>
        <taxon>Pseudomonadati</taxon>
        <taxon>Bacteroidota</taxon>
        <taxon>Bacteroidia</taxon>
        <taxon>Bacteroidales</taxon>
        <taxon>Rikenellaceae</taxon>
        <taxon>Alistipes</taxon>
    </lineage>
</organism>
<dbReference type="CDD" id="cd00063">
    <property type="entry name" value="FN3"/>
    <property type="match status" value="1"/>
</dbReference>
<name>A0A9D2CBW1_9BACT</name>
<dbReference type="PROSITE" id="PS50853">
    <property type="entry name" value="FN3"/>
    <property type="match status" value="1"/>
</dbReference>
<reference evidence="3" key="1">
    <citation type="journal article" date="2021" name="PeerJ">
        <title>Extensive microbial diversity within the chicken gut microbiome revealed by metagenomics and culture.</title>
        <authorList>
            <person name="Gilroy R."/>
            <person name="Ravi A."/>
            <person name="Getino M."/>
            <person name="Pursley I."/>
            <person name="Horton D.L."/>
            <person name="Alikhan N.F."/>
            <person name="Baker D."/>
            <person name="Gharbi K."/>
            <person name="Hall N."/>
            <person name="Watson M."/>
            <person name="Adriaenssens E.M."/>
            <person name="Foster-Nyarko E."/>
            <person name="Jarju S."/>
            <person name="Secka A."/>
            <person name="Antonio M."/>
            <person name="Oren A."/>
            <person name="Chaudhuri R.R."/>
            <person name="La Ragione R."/>
            <person name="Hildebrand F."/>
            <person name="Pallen M.J."/>
        </authorList>
    </citation>
    <scope>NUCLEOTIDE SEQUENCE</scope>
    <source>
        <strain evidence="3">5134</strain>
    </source>
</reference>
<feature type="domain" description="Fibronectin type-III" evidence="2">
    <location>
        <begin position="315"/>
        <end position="412"/>
    </location>
</feature>
<dbReference type="InterPro" id="IPR036116">
    <property type="entry name" value="FN3_sf"/>
</dbReference>
<dbReference type="PROSITE" id="PS51257">
    <property type="entry name" value="PROKAR_LIPOPROTEIN"/>
    <property type="match status" value="1"/>
</dbReference>
<protein>
    <submittedName>
        <fullName evidence="3">DUF4988 domain-containing protein</fullName>
    </submittedName>
</protein>
<dbReference type="Pfam" id="PF16378">
    <property type="entry name" value="DUF4988"/>
    <property type="match status" value="1"/>
</dbReference>
<accession>A0A9D2CBW1</accession>
<dbReference type="Gene3D" id="2.60.40.10">
    <property type="entry name" value="Immunoglobulins"/>
    <property type="match status" value="1"/>
</dbReference>
<evidence type="ECO:0000259" key="2">
    <source>
        <dbReference type="PROSITE" id="PS50853"/>
    </source>
</evidence>
<dbReference type="InterPro" id="IPR013783">
    <property type="entry name" value="Ig-like_fold"/>
</dbReference>
<evidence type="ECO:0000313" key="3">
    <source>
        <dbReference type="EMBL" id="HIY68329.1"/>
    </source>
</evidence>
<dbReference type="EMBL" id="DXDA01000023">
    <property type="protein sequence ID" value="HIY68329.1"/>
    <property type="molecule type" value="Genomic_DNA"/>
</dbReference>
<comment type="caution">
    <text evidence="3">The sequence shown here is derived from an EMBL/GenBank/DDBJ whole genome shotgun (WGS) entry which is preliminary data.</text>
</comment>
<keyword evidence="1" id="KW-0175">Coiled coil</keyword>
<proteinExistence type="predicted"/>
<reference evidence="3" key="2">
    <citation type="submission" date="2021-04" db="EMBL/GenBank/DDBJ databases">
        <authorList>
            <person name="Gilroy R."/>
        </authorList>
    </citation>
    <scope>NUCLEOTIDE SEQUENCE</scope>
    <source>
        <strain evidence="3">5134</strain>
    </source>
</reference>
<dbReference type="InterPro" id="IPR032149">
    <property type="entry name" value="DUF4988"/>
</dbReference>
<dbReference type="SUPFAM" id="SSF49265">
    <property type="entry name" value="Fibronectin type III"/>
    <property type="match status" value="1"/>
</dbReference>
<evidence type="ECO:0000256" key="1">
    <source>
        <dbReference type="SAM" id="Coils"/>
    </source>
</evidence>
<dbReference type="Proteomes" id="UP000886844">
    <property type="component" value="Unassembled WGS sequence"/>
</dbReference>
<feature type="coiled-coil region" evidence="1">
    <location>
        <begin position="29"/>
        <end position="56"/>
    </location>
</feature>
<gene>
    <name evidence="3" type="ORF">H9828_02790</name>
</gene>
<sequence>MKKYLILFFVAAAAAFQSCDNNDDLWDAIDDLKSRVSALETQVDALNGNIEAMQALYNGGATVSEVTEADGAYVIKLTDGTTLTLTQGSEAEAVIPVVSIDANGNWQYSVDGGKSFISLGQNAVAEDGTTPQFRIDESTGCWQVNTTGEESGWTNVKDSAGKDVSAVGGEVTDKFFDSVRVDGDTLYIKLLGSEVELEVPIVADALCAIVDAEGNPIEEIQMFDSGVERSFNVQMRGIDNTIVTAPEGWTARLTDPVDEVATLFVKAPGTLASAGTTATRATANTSQDVAILATSGKYSFISKIQVQSTGVEAEPPTVTSVTPSTTVQPTDVTLTFDVQFANADGWKYICQKSDVEAPDAAKVFAEGTAVLGTSVTVEELEAQTEYTIYVVAYIGEEYSAVSTATGTTAAEPVDPNDYYNAGVEINGIRYDKDSEGARLLEFASDATEDKFQMTFPGSATVSFIGKNESPYDLYTKRDGGATIAADHVLIGRYANERPVIKLGNYIALRNVGGTVAFKNLVIDCTELPEKVGYSFLITSSNDGSQVGGLETLVFEDCEIIFSKPAVISLSGAAANSIGNMIFRNCKIAYAGTANSNFILANLSDLTGTAGFQSLVFENNVIYMTSETLYSNVLFNGFINNTTDYTFPNLSITFTHNTVVNYLPSGGQGAIIVASGCKSFVDLTSNIFYSSPTLSRASNVFVFRMTGGNPSTIGTVTPNVGYGVFKTLGNTFRNYYGGSEITILNDTPFSSADFANGVFVKKTEYADYGSTLE</sequence>
<evidence type="ECO:0000313" key="4">
    <source>
        <dbReference type="Proteomes" id="UP000886844"/>
    </source>
</evidence>